<feature type="signal peptide" evidence="1">
    <location>
        <begin position="1"/>
        <end position="19"/>
    </location>
</feature>
<keyword evidence="1" id="KW-0732">Signal</keyword>
<accession>A0A6L9LED4</accession>
<evidence type="ECO:0000256" key="1">
    <source>
        <dbReference type="SAM" id="SignalP"/>
    </source>
</evidence>
<dbReference type="PROSITE" id="PS51257">
    <property type="entry name" value="PROKAR_LIPOPROTEIN"/>
    <property type="match status" value="1"/>
</dbReference>
<dbReference type="EMBL" id="JAAFZH010000021">
    <property type="protein sequence ID" value="NDU98906.1"/>
    <property type="molecule type" value="Genomic_DNA"/>
</dbReference>
<organism evidence="2 3">
    <name type="scientific">Spirosoma terrae</name>
    <dbReference type="NCBI Taxonomy" id="1968276"/>
    <lineage>
        <taxon>Bacteria</taxon>
        <taxon>Pseudomonadati</taxon>
        <taxon>Bacteroidota</taxon>
        <taxon>Cytophagia</taxon>
        <taxon>Cytophagales</taxon>
        <taxon>Cytophagaceae</taxon>
        <taxon>Spirosoma</taxon>
    </lineage>
</organism>
<evidence type="ECO:0000313" key="3">
    <source>
        <dbReference type="Proteomes" id="UP000474175"/>
    </source>
</evidence>
<comment type="caution">
    <text evidence="2">The sequence shown here is derived from an EMBL/GenBank/DDBJ whole genome shotgun (WGS) entry which is preliminary data.</text>
</comment>
<feature type="chain" id="PRO_5026757493" description="Lipocalin-like domain-containing protein" evidence="1">
    <location>
        <begin position="20"/>
        <end position="151"/>
    </location>
</feature>
<keyword evidence="3" id="KW-1185">Reference proteome</keyword>
<dbReference type="AlphaFoldDB" id="A0A6L9LED4"/>
<proteinExistence type="predicted"/>
<evidence type="ECO:0000313" key="2">
    <source>
        <dbReference type="EMBL" id="NDU98906.1"/>
    </source>
</evidence>
<protein>
    <recommendedName>
        <fullName evidence="4">Lipocalin-like domain-containing protein</fullName>
    </recommendedName>
</protein>
<gene>
    <name evidence="2" type="ORF">GK108_28760</name>
</gene>
<reference evidence="2 3" key="1">
    <citation type="submission" date="2020-02" db="EMBL/GenBank/DDBJ databases">
        <title>Draft genome sequence of two Spirosoma agri KCTC 52727 and Spirosoma terrae KCTC 52035.</title>
        <authorList>
            <person name="Rojas J."/>
            <person name="Ambika Manirajan B."/>
            <person name="Suarez C."/>
            <person name="Ratering S."/>
            <person name="Schnell S."/>
        </authorList>
    </citation>
    <scope>NUCLEOTIDE SEQUENCE [LARGE SCALE GENOMIC DNA]</scope>
    <source>
        <strain evidence="2 3">KCTC 52035</strain>
    </source>
</reference>
<sequence>MKKHYALFLVLASIIAACSKSNDVAPDPGTQVAGTYEMTNIRYDSAGITLYNYPLPLTVGSESLSGTIVARRDSASVVYATYTIKQTGESDFTDAFGQLKIQGSAAPFDLYYQTTKVGTADGKNFTVDYSFTDGQGITYRQVFSGTKSQGN</sequence>
<evidence type="ECO:0008006" key="4">
    <source>
        <dbReference type="Google" id="ProtNLM"/>
    </source>
</evidence>
<dbReference type="RefSeq" id="WP_163955037.1">
    <property type="nucleotide sequence ID" value="NZ_JAAFZH010000021.1"/>
</dbReference>
<dbReference type="Proteomes" id="UP000474175">
    <property type="component" value="Unassembled WGS sequence"/>
</dbReference>
<name>A0A6L9LED4_9BACT</name>